<dbReference type="EMBL" id="CAUWAG010000010">
    <property type="protein sequence ID" value="CAJ2507931.1"/>
    <property type="molecule type" value="Genomic_DNA"/>
</dbReference>
<name>A0AAI8VNZ5_9PEZI</name>
<accession>A0AAI8VNZ5</accession>
<organism evidence="2 3">
    <name type="scientific">Anthostomella pinea</name>
    <dbReference type="NCBI Taxonomy" id="933095"/>
    <lineage>
        <taxon>Eukaryota</taxon>
        <taxon>Fungi</taxon>
        <taxon>Dikarya</taxon>
        <taxon>Ascomycota</taxon>
        <taxon>Pezizomycotina</taxon>
        <taxon>Sordariomycetes</taxon>
        <taxon>Xylariomycetidae</taxon>
        <taxon>Xylariales</taxon>
        <taxon>Xylariaceae</taxon>
        <taxon>Anthostomella</taxon>
    </lineage>
</organism>
<sequence>MRLTSALTLAVFGTGVLSSPATSPPAPRAASLEPRLTSDEFIMFDVGEWGCVRGQYDESECANRKDDDTWRECFKWAVRACPNKILLGPYREQMCGGLFSFEHTEVVKYTRKKCDLVQKALTEVKNGGGEWKKIIN</sequence>
<comment type="caution">
    <text evidence="2">The sequence shown here is derived from an EMBL/GenBank/DDBJ whole genome shotgun (WGS) entry which is preliminary data.</text>
</comment>
<gene>
    <name evidence="2" type="ORF">KHLLAP_LOCUS8399</name>
</gene>
<keyword evidence="1" id="KW-0732">Signal</keyword>
<keyword evidence="3" id="KW-1185">Reference proteome</keyword>
<proteinExistence type="predicted"/>
<dbReference type="Proteomes" id="UP001295740">
    <property type="component" value="Unassembled WGS sequence"/>
</dbReference>
<protein>
    <submittedName>
        <fullName evidence="2">Uu.00g091170.m01.CDS01</fullName>
    </submittedName>
</protein>
<reference evidence="2" key="1">
    <citation type="submission" date="2023-10" db="EMBL/GenBank/DDBJ databases">
        <authorList>
            <person name="Hackl T."/>
        </authorList>
    </citation>
    <scope>NUCLEOTIDE SEQUENCE</scope>
</reference>
<evidence type="ECO:0000256" key="1">
    <source>
        <dbReference type="SAM" id="SignalP"/>
    </source>
</evidence>
<evidence type="ECO:0000313" key="2">
    <source>
        <dbReference type="EMBL" id="CAJ2507931.1"/>
    </source>
</evidence>
<dbReference type="AlphaFoldDB" id="A0AAI8VNZ5"/>
<feature type="signal peptide" evidence="1">
    <location>
        <begin position="1"/>
        <end position="18"/>
    </location>
</feature>
<feature type="chain" id="PRO_5042569402" evidence="1">
    <location>
        <begin position="19"/>
        <end position="136"/>
    </location>
</feature>
<evidence type="ECO:0000313" key="3">
    <source>
        <dbReference type="Proteomes" id="UP001295740"/>
    </source>
</evidence>